<dbReference type="Gene3D" id="3.30.1540.10">
    <property type="entry name" value="formyl-coa transferase, domain 3"/>
    <property type="match status" value="1"/>
</dbReference>
<dbReference type="GO" id="GO:0003824">
    <property type="term" value="F:catalytic activity"/>
    <property type="evidence" value="ECO:0007669"/>
    <property type="project" value="InterPro"/>
</dbReference>
<name>A0A916TWM3_9SPHN</name>
<dbReference type="InterPro" id="IPR023606">
    <property type="entry name" value="CoA-Trfase_III_dom_1_sf"/>
</dbReference>
<evidence type="ECO:0000313" key="1">
    <source>
        <dbReference type="EMBL" id="GGC13985.1"/>
    </source>
</evidence>
<dbReference type="Gene3D" id="3.40.50.10540">
    <property type="entry name" value="Crotonobetainyl-coa:carnitine coa-transferase, domain 1"/>
    <property type="match status" value="1"/>
</dbReference>
<accession>A0A916TWM3</accession>
<comment type="caution">
    <text evidence="1">The sequence shown here is derived from an EMBL/GenBank/DDBJ whole genome shotgun (WGS) entry which is preliminary data.</text>
</comment>
<reference evidence="1" key="1">
    <citation type="journal article" date="2014" name="Int. J. Syst. Evol. Microbiol.">
        <title>Complete genome sequence of Corynebacterium casei LMG S-19264T (=DSM 44701T), isolated from a smear-ripened cheese.</title>
        <authorList>
            <consortium name="US DOE Joint Genome Institute (JGI-PGF)"/>
            <person name="Walter F."/>
            <person name="Albersmeier A."/>
            <person name="Kalinowski J."/>
            <person name="Ruckert C."/>
        </authorList>
    </citation>
    <scope>NUCLEOTIDE SEQUENCE</scope>
    <source>
        <strain evidence="1">CGMCC 1.15095</strain>
    </source>
</reference>
<reference evidence="1" key="2">
    <citation type="submission" date="2020-09" db="EMBL/GenBank/DDBJ databases">
        <authorList>
            <person name="Sun Q."/>
            <person name="Zhou Y."/>
        </authorList>
    </citation>
    <scope>NUCLEOTIDE SEQUENCE</scope>
    <source>
        <strain evidence="1">CGMCC 1.15095</strain>
    </source>
</reference>
<dbReference type="EMBL" id="BMHK01000040">
    <property type="protein sequence ID" value="GGC13985.1"/>
    <property type="molecule type" value="Genomic_DNA"/>
</dbReference>
<dbReference type="Proteomes" id="UP000608154">
    <property type="component" value="Unassembled WGS sequence"/>
</dbReference>
<dbReference type="InterPro" id="IPR044855">
    <property type="entry name" value="CoA-Trfase_III_dom3_sf"/>
</dbReference>
<protein>
    <submittedName>
        <fullName evidence="1">Uncharacterized protein</fullName>
    </submittedName>
</protein>
<dbReference type="Pfam" id="PF02515">
    <property type="entry name" value="CoA_transf_3"/>
    <property type="match status" value="1"/>
</dbReference>
<proteinExistence type="predicted"/>
<evidence type="ECO:0000313" key="2">
    <source>
        <dbReference type="Proteomes" id="UP000608154"/>
    </source>
</evidence>
<sequence>MLRDVYAMADDRHVAISASTSRHQRDLVGLAGGNEGSDDARVMAWIAARPQAEVVATLVERRIPVAPVNSIEHLLADPHLRDRASLARG</sequence>
<gene>
    <name evidence="1" type="ORF">GCM10011494_35990</name>
</gene>
<dbReference type="SUPFAM" id="SSF89796">
    <property type="entry name" value="CoA-transferase family III (CaiB/BaiF)"/>
    <property type="match status" value="1"/>
</dbReference>
<dbReference type="InterPro" id="IPR003673">
    <property type="entry name" value="CoA-Trfase_fam_III"/>
</dbReference>
<dbReference type="AlphaFoldDB" id="A0A916TWM3"/>
<keyword evidence="2" id="KW-1185">Reference proteome</keyword>
<organism evidence="1 2">
    <name type="scientific">Novosphingobium endophyticum</name>
    <dbReference type="NCBI Taxonomy" id="1955250"/>
    <lineage>
        <taxon>Bacteria</taxon>
        <taxon>Pseudomonadati</taxon>
        <taxon>Pseudomonadota</taxon>
        <taxon>Alphaproteobacteria</taxon>
        <taxon>Sphingomonadales</taxon>
        <taxon>Sphingomonadaceae</taxon>
        <taxon>Novosphingobium</taxon>
    </lineage>
</organism>